<comment type="caution">
    <text evidence="1">The sequence shown here is derived from an EMBL/GenBank/DDBJ whole genome shotgun (WGS) entry which is preliminary data.</text>
</comment>
<sequence length="144" mass="16160">MPEFRARMVIYENPRCGGCETRMAGSIDEDDQTVNAEGRFNTEAARMLVAHLVNILSTSKMKKRRQKKHKVKAFVPSISQFFSLESGPRKQSSSTLLPSKYPTHIPANSFRSSNATAVKQQHPNGQYFALSIALPLFILFISVQ</sequence>
<evidence type="ECO:0000313" key="2">
    <source>
        <dbReference type="Proteomes" id="UP000729402"/>
    </source>
</evidence>
<reference evidence="1" key="1">
    <citation type="journal article" date="2021" name="bioRxiv">
        <title>Whole Genome Assembly and Annotation of Northern Wild Rice, Zizania palustris L., Supports a Whole Genome Duplication in the Zizania Genus.</title>
        <authorList>
            <person name="Haas M."/>
            <person name="Kono T."/>
            <person name="Macchietto M."/>
            <person name="Millas R."/>
            <person name="McGilp L."/>
            <person name="Shao M."/>
            <person name="Duquette J."/>
            <person name="Hirsch C.N."/>
            <person name="Kimball J."/>
        </authorList>
    </citation>
    <scope>NUCLEOTIDE SEQUENCE</scope>
    <source>
        <tissue evidence="1">Fresh leaf tissue</tissue>
    </source>
</reference>
<dbReference type="Proteomes" id="UP000729402">
    <property type="component" value="Unassembled WGS sequence"/>
</dbReference>
<dbReference type="AlphaFoldDB" id="A0A8J5WA27"/>
<gene>
    <name evidence="1" type="ORF">GUJ93_ZPchr0010g7397</name>
</gene>
<reference evidence="1" key="2">
    <citation type="submission" date="2021-02" db="EMBL/GenBank/DDBJ databases">
        <authorList>
            <person name="Kimball J.A."/>
            <person name="Haas M.W."/>
            <person name="Macchietto M."/>
            <person name="Kono T."/>
            <person name="Duquette J."/>
            <person name="Shao M."/>
        </authorList>
    </citation>
    <scope>NUCLEOTIDE SEQUENCE</scope>
    <source>
        <tissue evidence="1">Fresh leaf tissue</tissue>
    </source>
</reference>
<organism evidence="1 2">
    <name type="scientific">Zizania palustris</name>
    <name type="common">Northern wild rice</name>
    <dbReference type="NCBI Taxonomy" id="103762"/>
    <lineage>
        <taxon>Eukaryota</taxon>
        <taxon>Viridiplantae</taxon>
        <taxon>Streptophyta</taxon>
        <taxon>Embryophyta</taxon>
        <taxon>Tracheophyta</taxon>
        <taxon>Spermatophyta</taxon>
        <taxon>Magnoliopsida</taxon>
        <taxon>Liliopsida</taxon>
        <taxon>Poales</taxon>
        <taxon>Poaceae</taxon>
        <taxon>BOP clade</taxon>
        <taxon>Oryzoideae</taxon>
        <taxon>Oryzeae</taxon>
        <taxon>Zizaniinae</taxon>
        <taxon>Zizania</taxon>
    </lineage>
</organism>
<protein>
    <submittedName>
        <fullName evidence="1">Uncharacterized protein</fullName>
    </submittedName>
</protein>
<dbReference type="EMBL" id="JAAALK010000082">
    <property type="protein sequence ID" value="KAG8085701.1"/>
    <property type="molecule type" value="Genomic_DNA"/>
</dbReference>
<accession>A0A8J5WA27</accession>
<name>A0A8J5WA27_ZIZPA</name>
<proteinExistence type="predicted"/>
<keyword evidence="2" id="KW-1185">Reference proteome</keyword>
<evidence type="ECO:0000313" key="1">
    <source>
        <dbReference type="EMBL" id="KAG8085701.1"/>
    </source>
</evidence>